<organism evidence="2 3">
    <name type="scientific">Taxus chinensis</name>
    <name type="common">Chinese yew</name>
    <name type="synonym">Taxus wallichiana var. chinensis</name>
    <dbReference type="NCBI Taxonomy" id="29808"/>
    <lineage>
        <taxon>Eukaryota</taxon>
        <taxon>Viridiplantae</taxon>
        <taxon>Streptophyta</taxon>
        <taxon>Embryophyta</taxon>
        <taxon>Tracheophyta</taxon>
        <taxon>Spermatophyta</taxon>
        <taxon>Pinopsida</taxon>
        <taxon>Pinidae</taxon>
        <taxon>Conifers II</taxon>
        <taxon>Cupressales</taxon>
        <taxon>Taxaceae</taxon>
        <taxon>Taxus</taxon>
    </lineage>
</organism>
<proteinExistence type="predicted"/>
<sequence length="155" mass="16604">SSSACFESSLDSDSLDVFSSTGRSSNSDSRELKGIYPGPDPDAAPGTSDESSSYDFFSLEIDENGKASDFHHALDMSSARTPECDAACYRHKGSAISADIEEENECATYIGNMVSETCIDDNPEEDVEQLSPVSVLDSPFEEGSPCFEQSLASIQ</sequence>
<accession>A0AA38GSZ2</accession>
<feature type="non-terminal residue" evidence="2">
    <location>
        <position position="1"/>
    </location>
</feature>
<protein>
    <submittedName>
        <fullName evidence="2">Uncharacterized protein</fullName>
    </submittedName>
</protein>
<dbReference type="EMBL" id="JAHRHJ020000001">
    <property type="protein sequence ID" value="KAH9328501.1"/>
    <property type="molecule type" value="Genomic_DNA"/>
</dbReference>
<feature type="non-terminal residue" evidence="2">
    <location>
        <position position="155"/>
    </location>
</feature>
<reference evidence="2 3" key="1">
    <citation type="journal article" date="2021" name="Nat. Plants">
        <title>The Taxus genome provides insights into paclitaxel biosynthesis.</title>
        <authorList>
            <person name="Xiong X."/>
            <person name="Gou J."/>
            <person name="Liao Q."/>
            <person name="Li Y."/>
            <person name="Zhou Q."/>
            <person name="Bi G."/>
            <person name="Li C."/>
            <person name="Du R."/>
            <person name="Wang X."/>
            <person name="Sun T."/>
            <person name="Guo L."/>
            <person name="Liang H."/>
            <person name="Lu P."/>
            <person name="Wu Y."/>
            <person name="Zhang Z."/>
            <person name="Ro D.K."/>
            <person name="Shang Y."/>
            <person name="Huang S."/>
            <person name="Yan J."/>
        </authorList>
    </citation>
    <scope>NUCLEOTIDE SEQUENCE [LARGE SCALE GENOMIC DNA]</scope>
    <source>
        <strain evidence="2">Ta-2019</strain>
    </source>
</reference>
<gene>
    <name evidence="2" type="ORF">KI387_000609</name>
</gene>
<feature type="region of interest" description="Disordered" evidence="1">
    <location>
        <begin position="1"/>
        <end position="53"/>
    </location>
</feature>
<feature type="compositionally biased region" description="Low complexity" evidence="1">
    <location>
        <begin position="8"/>
        <end position="27"/>
    </location>
</feature>
<evidence type="ECO:0000313" key="3">
    <source>
        <dbReference type="Proteomes" id="UP000824469"/>
    </source>
</evidence>
<dbReference type="AlphaFoldDB" id="A0AA38GSZ2"/>
<keyword evidence="3" id="KW-1185">Reference proteome</keyword>
<name>A0AA38GSZ2_TAXCH</name>
<comment type="caution">
    <text evidence="2">The sequence shown here is derived from an EMBL/GenBank/DDBJ whole genome shotgun (WGS) entry which is preliminary data.</text>
</comment>
<evidence type="ECO:0000313" key="2">
    <source>
        <dbReference type="EMBL" id="KAH9328501.1"/>
    </source>
</evidence>
<evidence type="ECO:0000256" key="1">
    <source>
        <dbReference type="SAM" id="MobiDB-lite"/>
    </source>
</evidence>
<dbReference type="Proteomes" id="UP000824469">
    <property type="component" value="Unassembled WGS sequence"/>
</dbReference>